<evidence type="ECO:0000313" key="2">
    <source>
        <dbReference type="Proteomes" id="UP001501436"/>
    </source>
</evidence>
<keyword evidence="2" id="KW-1185">Reference proteome</keyword>
<accession>A0ABP9FSI9</accession>
<proteinExistence type="predicted"/>
<evidence type="ECO:0000313" key="1">
    <source>
        <dbReference type="EMBL" id="GAA4914381.1"/>
    </source>
</evidence>
<gene>
    <name evidence="1" type="ORF">GCM10023313_17190</name>
</gene>
<organism evidence="1 2">
    <name type="scientific">Mucilaginibacter defluvii</name>
    <dbReference type="NCBI Taxonomy" id="1196019"/>
    <lineage>
        <taxon>Bacteria</taxon>
        <taxon>Pseudomonadati</taxon>
        <taxon>Bacteroidota</taxon>
        <taxon>Sphingobacteriia</taxon>
        <taxon>Sphingobacteriales</taxon>
        <taxon>Sphingobacteriaceae</taxon>
        <taxon>Mucilaginibacter</taxon>
    </lineage>
</organism>
<sequence>MANLTKKNRQQSQTLNDLSQLADLPAVAVTSNANDAVILPKDAHFSPDEQFMYVTSHKLRRSVIKGNFKHAKLLLPMDVFRRLTAIGMANGVTWDEVLRAAIDREFTSIEPFKGALEFLPVPATDSTQAA</sequence>
<dbReference type="Proteomes" id="UP001501436">
    <property type="component" value="Unassembled WGS sequence"/>
</dbReference>
<comment type="caution">
    <text evidence="1">The sequence shown here is derived from an EMBL/GenBank/DDBJ whole genome shotgun (WGS) entry which is preliminary data.</text>
</comment>
<dbReference type="RefSeq" id="WP_345330682.1">
    <property type="nucleotide sequence ID" value="NZ_BAABJI010000002.1"/>
</dbReference>
<name>A0ABP9FSI9_9SPHI</name>
<reference evidence="2" key="1">
    <citation type="journal article" date="2019" name="Int. J. Syst. Evol. Microbiol.">
        <title>The Global Catalogue of Microorganisms (GCM) 10K type strain sequencing project: providing services to taxonomists for standard genome sequencing and annotation.</title>
        <authorList>
            <consortium name="The Broad Institute Genomics Platform"/>
            <consortium name="The Broad Institute Genome Sequencing Center for Infectious Disease"/>
            <person name="Wu L."/>
            <person name="Ma J."/>
        </authorList>
    </citation>
    <scope>NUCLEOTIDE SEQUENCE [LARGE SCALE GENOMIC DNA]</scope>
    <source>
        <strain evidence="2">JCM 18283</strain>
    </source>
</reference>
<dbReference type="EMBL" id="BAABJI010000002">
    <property type="protein sequence ID" value="GAA4914381.1"/>
    <property type="molecule type" value="Genomic_DNA"/>
</dbReference>
<protein>
    <submittedName>
        <fullName evidence="1">Uncharacterized protein</fullName>
    </submittedName>
</protein>